<reference evidence="3 4" key="1">
    <citation type="journal article" date="2019" name="Int. J. Syst. Evol. Microbiol.">
        <title>The Global Catalogue of Microorganisms (GCM) 10K type strain sequencing project: providing services to taxonomists for standard genome sequencing and annotation.</title>
        <authorList>
            <consortium name="The Broad Institute Genomics Platform"/>
            <consortium name="The Broad Institute Genome Sequencing Center for Infectious Disease"/>
            <person name="Wu L."/>
            <person name="Ma J."/>
        </authorList>
    </citation>
    <scope>NUCLEOTIDE SEQUENCE [LARGE SCALE GENOMIC DNA]</scope>
    <source>
        <strain evidence="3 4">JCM 10303</strain>
    </source>
</reference>
<feature type="region of interest" description="Disordered" evidence="1">
    <location>
        <begin position="232"/>
        <end position="342"/>
    </location>
</feature>
<feature type="transmembrane region" description="Helical" evidence="2">
    <location>
        <begin position="48"/>
        <end position="65"/>
    </location>
</feature>
<keyword evidence="2" id="KW-0812">Transmembrane</keyword>
<feature type="transmembrane region" description="Helical" evidence="2">
    <location>
        <begin position="21"/>
        <end position="42"/>
    </location>
</feature>
<feature type="compositionally biased region" description="Low complexity" evidence="1">
    <location>
        <begin position="298"/>
        <end position="310"/>
    </location>
</feature>
<accession>A0ABN1EG05</accession>
<name>A0ABN1EG05_SACER</name>
<gene>
    <name evidence="3" type="ORF">GCM10009533_71030</name>
</gene>
<feature type="transmembrane region" description="Helical" evidence="2">
    <location>
        <begin position="205"/>
        <end position="226"/>
    </location>
</feature>
<feature type="compositionally biased region" description="Low complexity" evidence="1">
    <location>
        <begin position="266"/>
        <end position="282"/>
    </location>
</feature>
<feature type="compositionally biased region" description="Polar residues" evidence="1">
    <location>
        <begin position="333"/>
        <end position="342"/>
    </location>
</feature>
<evidence type="ECO:0000313" key="3">
    <source>
        <dbReference type="EMBL" id="GAA0565003.1"/>
    </source>
</evidence>
<protein>
    <submittedName>
        <fullName evidence="3">Uncharacterized protein</fullName>
    </submittedName>
</protein>
<proteinExistence type="predicted"/>
<comment type="caution">
    <text evidence="3">The sequence shown here is derived from an EMBL/GenBank/DDBJ whole genome shotgun (WGS) entry which is preliminary data.</text>
</comment>
<sequence>MAEEKDEDSKDKRKERKLDLSAANVCGTALASVTAAYLGSYLGAVGTMWGAALTSVVVTVGGKLYQRSLERTKEQAAAAKEKAALLRAKKTTAFAQQSLRFDAEGEDGTTKLQQPEAPNGAEQRTRFIEPLSPGHSGMHWPGGEQVVEDPNATRQVGAAEQADDATRDLGGMPAPSPADEAATVKWNPAPDRDAVQPSRVRWRRWGLVAASSAIAFALCMLVITGFEGITGRSLSGDGGTTIGQALRRPAPPAPQQPVPEQDEPVESSSEPEPSSQVEPSAEPSREQSAVPSTPVPEQPTGGQTATQGPTSLPEPTQGESPGESTGVVPPTAQPSLRNGAPN</sequence>
<feature type="region of interest" description="Disordered" evidence="1">
    <location>
        <begin position="153"/>
        <end position="196"/>
    </location>
</feature>
<organism evidence="3 4">
    <name type="scientific">Saccharopolyspora erythraea</name>
    <name type="common">Streptomyces erythraeus</name>
    <dbReference type="NCBI Taxonomy" id="1836"/>
    <lineage>
        <taxon>Bacteria</taxon>
        <taxon>Bacillati</taxon>
        <taxon>Actinomycetota</taxon>
        <taxon>Actinomycetes</taxon>
        <taxon>Pseudonocardiales</taxon>
        <taxon>Pseudonocardiaceae</taxon>
        <taxon>Saccharopolyspora</taxon>
    </lineage>
</organism>
<keyword evidence="4" id="KW-1185">Reference proteome</keyword>
<feature type="compositionally biased region" description="Polar residues" evidence="1">
    <location>
        <begin position="313"/>
        <end position="323"/>
    </location>
</feature>
<dbReference type="Proteomes" id="UP001500729">
    <property type="component" value="Unassembled WGS sequence"/>
</dbReference>
<dbReference type="EMBL" id="BAAAGS010000116">
    <property type="protein sequence ID" value="GAA0565003.1"/>
    <property type="molecule type" value="Genomic_DNA"/>
</dbReference>
<evidence type="ECO:0000313" key="4">
    <source>
        <dbReference type="Proteomes" id="UP001500729"/>
    </source>
</evidence>
<evidence type="ECO:0000256" key="2">
    <source>
        <dbReference type="SAM" id="Phobius"/>
    </source>
</evidence>
<feature type="region of interest" description="Disordered" evidence="1">
    <location>
        <begin position="102"/>
        <end position="122"/>
    </location>
</feature>
<keyword evidence="2" id="KW-1133">Transmembrane helix</keyword>
<evidence type="ECO:0000256" key="1">
    <source>
        <dbReference type="SAM" id="MobiDB-lite"/>
    </source>
</evidence>
<dbReference type="RefSeq" id="WP_009951281.1">
    <property type="nucleotide sequence ID" value="NZ_BAAAGS010000116.1"/>
</dbReference>
<keyword evidence="2" id="KW-0472">Membrane</keyword>